<dbReference type="Proteomes" id="UP000444721">
    <property type="component" value="Unassembled WGS sequence"/>
</dbReference>
<keyword evidence="1" id="KW-0812">Transmembrane</keyword>
<feature type="transmembrane region" description="Helical" evidence="1">
    <location>
        <begin position="365"/>
        <end position="388"/>
    </location>
</feature>
<gene>
    <name evidence="2" type="ORF">FDP41_007204</name>
</gene>
<name>A0A6A5B8W7_NAEFO</name>
<evidence type="ECO:0000256" key="1">
    <source>
        <dbReference type="SAM" id="Phobius"/>
    </source>
</evidence>
<dbReference type="VEuPathDB" id="AmoebaDB:NF0054340"/>
<feature type="transmembrane region" description="Helical" evidence="1">
    <location>
        <begin position="194"/>
        <end position="214"/>
    </location>
</feature>
<evidence type="ECO:0000313" key="2">
    <source>
        <dbReference type="EMBL" id="KAF0973817.1"/>
    </source>
</evidence>
<accession>A0A6A5B8W7</accession>
<keyword evidence="1" id="KW-0472">Membrane</keyword>
<dbReference type="AlphaFoldDB" id="A0A6A5B8W7"/>
<feature type="transmembrane region" description="Helical" evidence="1">
    <location>
        <begin position="306"/>
        <end position="328"/>
    </location>
</feature>
<keyword evidence="1" id="KW-1133">Transmembrane helix</keyword>
<keyword evidence="3" id="KW-1185">Reference proteome</keyword>
<dbReference type="OrthoDB" id="10346063at2759"/>
<organism evidence="2 3">
    <name type="scientific">Naegleria fowleri</name>
    <name type="common">Brain eating amoeba</name>
    <dbReference type="NCBI Taxonomy" id="5763"/>
    <lineage>
        <taxon>Eukaryota</taxon>
        <taxon>Discoba</taxon>
        <taxon>Heterolobosea</taxon>
        <taxon>Tetramitia</taxon>
        <taxon>Eutetramitia</taxon>
        <taxon>Vahlkampfiidae</taxon>
        <taxon>Naegleria</taxon>
    </lineage>
</organism>
<protein>
    <submittedName>
        <fullName evidence="2">Uncharacterized protein</fullName>
    </submittedName>
</protein>
<sequence>MDNPPPLPTTASALATSSRHNHKLEIFHRWFISTGIQKYNPALDGSVKFDPTMLTVLARKLIKLFRSRPFSFTTAVVVYSLLIGLLSPQLWTAHGAFAAGFSSLALGDDLARSVMSICKDGEKVNGATTSTPLNLSNFWTGMHHLSEGQYWMLWLKFSVLQRSSLLFLDSLNYMAAKSNNNTYHSKYYMANAKWFEGMNGILLSLVASYASLRFADNRWHNYLPKYIELFLYASIGFAGVRTAIEDRVARKTPDKLYDIQNRLGRIQKGMGLLFLSYVGWLWFAKFGDYFLQNIYQFTNGSLSMRLIGRTIINLSVSLTSMFLGVGAASEGLKELSMNFGDRFHNFYLNFSNRISQFGKRYEKELAAICLSLMKGVGLYSFFAGGYHFSRSFHSFMQRLTQSSDSLSNISLRQLSLEMGKDVASVVAMVGGYFTFATALSFSSPAQNGILPIDKANLNLSVCGFGLLKLGAALSKFQYQFNEKLLRQSLFNSLPMVSKIDEVLSYENIALTFASTGTLAYGVDMLRMAYKVTSNPNNIPQLQFNPTPGGVALASSLGLVTLKHFLSLGQSVVGCVKSRNVFASVTDLGFLLPAAKDLAFGVAAMAGAGFVLMKTFPSLETTY</sequence>
<dbReference type="RefSeq" id="XP_044558530.1">
    <property type="nucleotide sequence ID" value="XM_044710924.1"/>
</dbReference>
<dbReference type="GeneID" id="68114422"/>
<dbReference type="VEuPathDB" id="AmoebaDB:FDP41_007204"/>
<reference evidence="2 3" key="1">
    <citation type="journal article" date="2019" name="Sci. Rep.">
        <title>Nanopore sequencing improves the draft genome of the human pathogenic amoeba Naegleria fowleri.</title>
        <authorList>
            <person name="Liechti N."/>
            <person name="Schurch N."/>
            <person name="Bruggmann R."/>
            <person name="Wittwer M."/>
        </authorList>
    </citation>
    <scope>NUCLEOTIDE SEQUENCE [LARGE SCALE GENOMIC DNA]</scope>
    <source>
        <strain evidence="2 3">ATCC 30894</strain>
    </source>
</reference>
<dbReference type="VEuPathDB" id="AmoebaDB:NfTy_009540"/>
<dbReference type="OMA" id="GFVLMKT"/>
<feature type="transmembrane region" description="Helical" evidence="1">
    <location>
        <begin position="265"/>
        <end position="286"/>
    </location>
</feature>
<evidence type="ECO:0000313" key="3">
    <source>
        <dbReference type="Proteomes" id="UP000444721"/>
    </source>
</evidence>
<proteinExistence type="predicted"/>
<dbReference type="EMBL" id="VFQX01000058">
    <property type="protein sequence ID" value="KAF0973817.1"/>
    <property type="molecule type" value="Genomic_DNA"/>
</dbReference>
<feature type="transmembrane region" description="Helical" evidence="1">
    <location>
        <begin position="69"/>
        <end position="91"/>
    </location>
</feature>
<comment type="caution">
    <text evidence="2">The sequence shown here is derived from an EMBL/GenBank/DDBJ whole genome shotgun (WGS) entry which is preliminary data.</text>
</comment>